<keyword evidence="2" id="KW-1133">Transmembrane helix</keyword>
<feature type="transmembrane region" description="Helical" evidence="2">
    <location>
        <begin position="48"/>
        <end position="67"/>
    </location>
</feature>
<keyword evidence="2" id="KW-0812">Transmembrane</keyword>
<evidence type="ECO:0000256" key="1">
    <source>
        <dbReference type="SAM" id="MobiDB-lite"/>
    </source>
</evidence>
<comment type="caution">
    <text evidence="3">The sequence shown here is derived from an EMBL/GenBank/DDBJ whole genome shotgun (WGS) entry which is preliminary data.</text>
</comment>
<reference evidence="3 4" key="1">
    <citation type="journal article" date="2018" name="Proc. Natl. Acad. Sci. U.S.A.">
        <title>Draft genome sequence of Camellia sinensis var. sinensis provides insights into the evolution of the tea genome and tea quality.</title>
        <authorList>
            <person name="Wei C."/>
            <person name="Yang H."/>
            <person name="Wang S."/>
            <person name="Zhao J."/>
            <person name="Liu C."/>
            <person name="Gao L."/>
            <person name="Xia E."/>
            <person name="Lu Y."/>
            <person name="Tai Y."/>
            <person name="She G."/>
            <person name="Sun J."/>
            <person name="Cao H."/>
            <person name="Tong W."/>
            <person name="Gao Q."/>
            <person name="Li Y."/>
            <person name="Deng W."/>
            <person name="Jiang X."/>
            <person name="Wang W."/>
            <person name="Chen Q."/>
            <person name="Zhang S."/>
            <person name="Li H."/>
            <person name="Wu J."/>
            <person name="Wang P."/>
            <person name="Li P."/>
            <person name="Shi C."/>
            <person name="Zheng F."/>
            <person name="Jian J."/>
            <person name="Huang B."/>
            <person name="Shan D."/>
            <person name="Shi M."/>
            <person name="Fang C."/>
            <person name="Yue Y."/>
            <person name="Li F."/>
            <person name="Li D."/>
            <person name="Wei S."/>
            <person name="Han B."/>
            <person name="Jiang C."/>
            <person name="Yin Y."/>
            <person name="Xia T."/>
            <person name="Zhang Z."/>
            <person name="Bennetzen J.L."/>
            <person name="Zhao S."/>
            <person name="Wan X."/>
        </authorList>
    </citation>
    <scope>NUCLEOTIDE SEQUENCE [LARGE SCALE GENOMIC DNA]</scope>
    <source>
        <strain evidence="4">cv. Shuchazao</strain>
        <tissue evidence="3">Leaf</tissue>
    </source>
</reference>
<dbReference type="AlphaFoldDB" id="A0A4S4DRP6"/>
<evidence type="ECO:0000313" key="4">
    <source>
        <dbReference type="Proteomes" id="UP000306102"/>
    </source>
</evidence>
<name>A0A4S4DRP6_CAMSN</name>
<accession>A0A4S4DRP6</accession>
<sequence length="178" mass="19197">MDSRALSALLSTLISELLITLLLLFPSITNFNSNSNSNSSSYGNLFPLIHHFLSTSEIAASLSLFSISRKRKRTHHPDPAVVGPADGGDDPGPELGQLGRVDSAPDSTVAELRNPAFLRVGAPAMNNILEIDFADVSREIDINVSITYCLVATDIASYKLDSLRQLLAVQETQNMSVV</sequence>
<proteinExistence type="predicted"/>
<feature type="region of interest" description="Disordered" evidence="1">
    <location>
        <begin position="74"/>
        <end position="93"/>
    </location>
</feature>
<dbReference type="STRING" id="542762.A0A4S4DRP6"/>
<organism evidence="3 4">
    <name type="scientific">Camellia sinensis var. sinensis</name>
    <name type="common">China tea</name>
    <dbReference type="NCBI Taxonomy" id="542762"/>
    <lineage>
        <taxon>Eukaryota</taxon>
        <taxon>Viridiplantae</taxon>
        <taxon>Streptophyta</taxon>
        <taxon>Embryophyta</taxon>
        <taxon>Tracheophyta</taxon>
        <taxon>Spermatophyta</taxon>
        <taxon>Magnoliopsida</taxon>
        <taxon>eudicotyledons</taxon>
        <taxon>Gunneridae</taxon>
        <taxon>Pentapetalae</taxon>
        <taxon>asterids</taxon>
        <taxon>Ericales</taxon>
        <taxon>Theaceae</taxon>
        <taxon>Camellia</taxon>
    </lineage>
</organism>
<feature type="transmembrane region" description="Helical" evidence="2">
    <location>
        <begin position="7"/>
        <end position="28"/>
    </location>
</feature>
<dbReference type="EMBL" id="SDRB02010555">
    <property type="protein sequence ID" value="THG05803.1"/>
    <property type="molecule type" value="Genomic_DNA"/>
</dbReference>
<evidence type="ECO:0000256" key="2">
    <source>
        <dbReference type="SAM" id="Phobius"/>
    </source>
</evidence>
<keyword evidence="4" id="KW-1185">Reference proteome</keyword>
<keyword evidence="2" id="KW-0472">Membrane</keyword>
<evidence type="ECO:0000313" key="3">
    <source>
        <dbReference type="EMBL" id="THG05803.1"/>
    </source>
</evidence>
<protein>
    <submittedName>
        <fullName evidence="3">Uncharacterized protein</fullName>
    </submittedName>
</protein>
<gene>
    <name evidence="3" type="ORF">TEA_026414</name>
</gene>
<dbReference type="Proteomes" id="UP000306102">
    <property type="component" value="Unassembled WGS sequence"/>
</dbReference>